<feature type="binding site" evidence="8">
    <location>
        <position position="271"/>
    </location>
    <ligand>
        <name>Mn(2+)</name>
        <dbReference type="ChEBI" id="CHEBI:29035"/>
        <label>2</label>
    </ligand>
</feature>
<dbReference type="Proteomes" id="UP000704762">
    <property type="component" value="Unassembled WGS sequence"/>
</dbReference>
<dbReference type="SUPFAM" id="SSF52949">
    <property type="entry name" value="Macro domain-like"/>
    <property type="match status" value="1"/>
</dbReference>
<feature type="binding site" evidence="8">
    <location>
        <position position="266"/>
    </location>
    <ligand>
        <name>Mn(2+)</name>
        <dbReference type="ChEBI" id="CHEBI:29035"/>
        <label>2</label>
    </ligand>
</feature>
<dbReference type="RefSeq" id="WP_204919312.1">
    <property type="nucleotide sequence ID" value="NZ_BAAAQP010000003.1"/>
</dbReference>
<dbReference type="InterPro" id="IPR043472">
    <property type="entry name" value="Macro_dom-like"/>
</dbReference>
<comment type="catalytic activity">
    <reaction evidence="1 8">
        <text>Release of an N-terminal amino acid, Xaa-|-Yaa-, in which Xaa is preferably Leu, but may be other amino acids including Pro although not Arg or Lys, and Yaa may be Pro. Amino acid amides and methyl esters are also readily hydrolyzed, but rates on arylamides are exceedingly low.</text>
        <dbReference type="EC" id="3.4.11.1"/>
    </reaction>
</comment>
<keyword evidence="12" id="KW-1185">Reference proteome</keyword>
<feature type="active site" evidence="8">
    <location>
        <position position="352"/>
    </location>
</feature>
<evidence type="ECO:0000259" key="10">
    <source>
        <dbReference type="Pfam" id="PF02789"/>
    </source>
</evidence>
<dbReference type="Pfam" id="PF02789">
    <property type="entry name" value="Peptidase_M17_N"/>
    <property type="match status" value="1"/>
</dbReference>
<feature type="binding site" evidence="8">
    <location>
        <position position="350"/>
    </location>
    <ligand>
        <name>Mn(2+)</name>
        <dbReference type="ChEBI" id="CHEBI:29035"/>
        <label>1</label>
    </ligand>
</feature>
<dbReference type="SUPFAM" id="SSF53187">
    <property type="entry name" value="Zn-dependent exopeptidases"/>
    <property type="match status" value="1"/>
</dbReference>
<organism evidence="11 12">
    <name type="scientific">Microlunatus panaciterrae</name>
    <dbReference type="NCBI Taxonomy" id="400768"/>
    <lineage>
        <taxon>Bacteria</taxon>
        <taxon>Bacillati</taxon>
        <taxon>Actinomycetota</taxon>
        <taxon>Actinomycetes</taxon>
        <taxon>Propionibacteriales</taxon>
        <taxon>Propionibacteriaceae</taxon>
        <taxon>Microlunatus</taxon>
    </lineage>
</organism>
<feature type="binding site" evidence="8">
    <location>
        <position position="350"/>
    </location>
    <ligand>
        <name>Mn(2+)</name>
        <dbReference type="ChEBI" id="CHEBI:29035"/>
        <label>2</label>
    </ligand>
</feature>
<dbReference type="PANTHER" id="PTHR11963">
    <property type="entry name" value="LEUCINE AMINOPEPTIDASE-RELATED"/>
    <property type="match status" value="1"/>
</dbReference>
<comment type="catalytic activity">
    <reaction evidence="2 8">
        <text>Release of an N-terminal amino acid, preferentially leucine, but not glutamic or aspartic acids.</text>
        <dbReference type="EC" id="3.4.11.10"/>
    </reaction>
</comment>
<comment type="function">
    <text evidence="7 8">Presumably involved in the processing and regular turnover of intracellular proteins. Catalyzes the removal of unsubstituted N-terminal amino acids from various peptides.</text>
</comment>
<dbReference type="EC" id="3.4.11.1" evidence="8"/>
<dbReference type="InterPro" id="IPR000819">
    <property type="entry name" value="Peptidase_M17_C"/>
</dbReference>
<dbReference type="EC" id="3.4.11.10" evidence="8"/>
<feature type="binding site" evidence="8">
    <location>
        <position position="271"/>
    </location>
    <ligand>
        <name>Mn(2+)</name>
        <dbReference type="ChEBI" id="CHEBI:29035"/>
        <label>1</label>
    </ligand>
</feature>
<evidence type="ECO:0000256" key="7">
    <source>
        <dbReference type="ARBA" id="ARBA00049972"/>
    </source>
</evidence>
<evidence type="ECO:0000256" key="3">
    <source>
        <dbReference type="ARBA" id="ARBA00009528"/>
    </source>
</evidence>
<evidence type="ECO:0000313" key="12">
    <source>
        <dbReference type="Proteomes" id="UP000704762"/>
    </source>
</evidence>
<gene>
    <name evidence="8" type="primary">pepA</name>
    <name evidence="11" type="ORF">JOE57_003029</name>
</gene>
<name>A0ABS2RN28_9ACTN</name>
<dbReference type="EMBL" id="JAFBCF010000001">
    <property type="protein sequence ID" value="MBM7800108.1"/>
    <property type="molecule type" value="Genomic_DNA"/>
</dbReference>
<dbReference type="Pfam" id="PF00883">
    <property type="entry name" value="Peptidase_M17"/>
    <property type="match status" value="1"/>
</dbReference>
<comment type="caution">
    <text evidence="11">The sequence shown here is derived from an EMBL/GenBank/DDBJ whole genome shotgun (WGS) entry which is preliminary data.</text>
</comment>
<evidence type="ECO:0000256" key="1">
    <source>
        <dbReference type="ARBA" id="ARBA00000135"/>
    </source>
</evidence>
<dbReference type="NCBIfam" id="NF002073">
    <property type="entry name" value="PRK00913.1-2"/>
    <property type="match status" value="1"/>
</dbReference>
<feature type="domain" description="Peptidase M17 leucyl aminopeptidase N-terminal" evidence="10">
    <location>
        <begin position="41"/>
        <end position="141"/>
    </location>
</feature>
<dbReference type="Gene3D" id="3.40.630.10">
    <property type="entry name" value="Zn peptidases"/>
    <property type="match status" value="1"/>
</dbReference>
<evidence type="ECO:0000256" key="6">
    <source>
        <dbReference type="ARBA" id="ARBA00022801"/>
    </source>
</evidence>
<dbReference type="Gene3D" id="3.40.220.10">
    <property type="entry name" value="Leucine Aminopeptidase, subunit E, domain 1"/>
    <property type="match status" value="1"/>
</dbReference>
<feature type="binding site" evidence="8">
    <location>
        <position position="348"/>
    </location>
    <ligand>
        <name>Mn(2+)</name>
        <dbReference type="ChEBI" id="CHEBI:29035"/>
        <label>1</label>
    </ligand>
</feature>
<dbReference type="PRINTS" id="PR00481">
    <property type="entry name" value="LAMNOPPTDASE"/>
</dbReference>
<comment type="cofactor">
    <cofactor evidence="8">
        <name>Mn(2+)</name>
        <dbReference type="ChEBI" id="CHEBI:29035"/>
    </cofactor>
    <text evidence="8">Binds 2 manganese ions per subunit.</text>
</comment>
<keyword evidence="4 8" id="KW-0031">Aminopeptidase</keyword>
<dbReference type="InterPro" id="IPR023042">
    <property type="entry name" value="Peptidase_M17_leu_NH2_pept"/>
</dbReference>
<comment type="similarity">
    <text evidence="3 8">Belongs to the peptidase M17 family.</text>
</comment>
<keyword evidence="8" id="KW-0479">Metal-binding</keyword>
<evidence type="ECO:0000313" key="11">
    <source>
        <dbReference type="EMBL" id="MBM7800108.1"/>
    </source>
</evidence>
<evidence type="ECO:0000256" key="2">
    <source>
        <dbReference type="ARBA" id="ARBA00000967"/>
    </source>
</evidence>
<feature type="active site" evidence="8">
    <location>
        <position position="278"/>
    </location>
</feature>
<keyword evidence="8" id="KW-0963">Cytoplasm</keyword>
<accession>A0ABS2RN28</accession>
<evidence type="ECO:0000256" key="4">
    <source>
        <dbReference type="ARBA" id="ARBA00022438"/>
    </source>
</evidence>
<dbReference type="CDD" id="cd00433">
    <property type="entry name" value="Peptidase_M17"/>
    <property type="match status" value="1"/>
</dbReference>
<feature type="domain" description="Cytosol aminopeptidase" evidence="9">
    <location>
        <begin position="186"/>
        <end position="493"/>
    </location>
</feature>
<evidence type="ECO:0000256" key="5">
    <source>
        <dbReference type="ARBA" id="ARBA00022670"/>
    </source>
</evidence>
<dbReference type="InterPro" id="IPR008283">
    <property type="entry name" value="Peptidase_M17_N"/>
</dbReference>
<protein>
    <recommendedName>
        <fullName evidence="8">Probable cytosol aminopeptidase</fullName>
        <ecNumber evidence="8">3.4.11.1</ecNumber>
    </recommendedName>
    <alternativeName>
        <fullName evidence="8">Leucine aminopeptidase</fullName>
        <shortName evidence="8">LAP</shortName>
        <ecNumber evidence="8">3.4.11.10</ecNumber>
    </alternativeName>
    <alternativeName>
        <fullName evidence="8">Leucyl aminopeptidase</fullName>
    </alternativeName>
</protein>
<evidence type="ECO:0000256" key="8">
    <source>
        <dbReference type="HAMAP-Rule" id="MF_00181"/>
    </source>
</evidence>
<comment type="subcellular location">
    <subcellularLocation>
        <location evidence="8">Cytoplasm</location>
    </subcellularLocation>
</comment>
<dbReference type="InterPro" id="IPR011356">
    <property type="entry name" value="Leucine_aapep/pepB"/>
</dbReference>
<evidence type="ECO:0000259" key="9">
    <source>
        <dbReference type="Pfam" id="PF00883"/>
    </source>
</evidence>
<keyword evidence="6 8" id="KW-0378">Hydrolase</keyword>
<keyword evidence="5 8" id="KW-0645">Protease</keyword>
<dbReference type="GO" id="GO:0004177">
    <property type="term" value="F:aminopeptidase activity"/>
    <property type="evidence" value="ECO:0007669"/>
    <property type="project" value="UniProtKB-KW"/>
</dbReference>
<keyword evidence="8" id="KW-0464">Manganese</keyword>
<proteinExistence type="inferred from homology"/>
<sequence length="501" mass="51288">MPAPALPPLTFSRTVPNDADVLIIGLGGSGVVGVPDGVEKDYAKRYGVALAEMAKSLGAKAAADNCQAIPGIAGGPRILVVGIGETEPTPEDLRRAAGAGVRSAAGLADDEALGVAVSLGATEPETVRAVAEGALLGSYRYAPITSGDAAEARIGKITVIGEASSRQGPLQDSVEAAKVVAAAVLVAREWVNIPPNLLYPESFAEEARGLVKDAKIAIEVLDEKALAKEGYGGILAVGGGSSRPPRLVRLSYAPRGAKFHLALVGKGITFDSGGLNIKPGDGMYTMKSDMSGAAAVLAATHAIAQLGLKIKVTAYGALAENLPSDTAYRPSDVLTMYGGKTVENGNCDAEGRLVMADALARAGEDKPDLIIDVATLTGACVVALGERTGGLMTNDEETADRILDAAEMAGEDFWQLPIPKEIKPKLESKVADLRSTGSDRYAGALVAAAFLREFIGEDTPWAHLDIAGPAFHGGAPYGYVSPGGTGVAVRTLVALAANLTA</sequence>
<reference evidence="11 12" key="1">
    <citation type="submission" date="2021-01" db="EMBL/GenBank/DDBJ databases">
        <title>Sequencing the genomes of 1000 actinobacteria strains.</title>
        <authorList>
            <person name="Klenk H.-P."/>
        </authorList>
    </citation>
    <scope>NUCLEOTIDE SEQUENCE [LARGE SCALE GENOMIC DNA]</scope>
    <source>
        <strain evidence="11 12">DSM 18662</strain>
    </source>
</reference>
<feature type="binding site" evidence="8">
    <location>
        <position position="289"/>
    </location>
    <ligand>
        <name>Mn(2+)</name>
        <dbReference type="ChEBI" id="CHEBI:29035"/>
        <label>2</label>
    </ligand>
</feature>
<dbReference type="PANTHER" id="PTHR11963:SF23">
    <property type="entry name" value="CYTOSOL AMINOPEPTIDASE"/>
    <property type="match status" value="1"/>
</dbReference>
<dbReference type="HAMAP" id="MF_00181">
    <property type="entry name" value="Cytosol_peptidase_M17"/>
    <property type="match status" value="1"/>
</dbReference>